<comment type="caution">
    <text evidence="2">The sequence shown here is derived from an EMBL/GenBank/DDBJ whole genome shotgun (WGS) entry which is preliminary data.</text>
</comment>
<reference evidence="2 3" key="1">
    <citation type="journal article" date="2019" name="Environ. Microbiol.">
        <title>Species interactions and distinct microbial communities in high Arctic permafrost affected cryosols are associated with the CH4 and CO2 gas fluxes.</title>
        <authorList>
            <person name="Altshuler I."/>
            <person name="Hamel J."/>
            <person name="Turney S."/>
            <person name="Magnuson E."/>
            <person name="Levesque R."/>
            <person name="Greer C."/>
            <person name="Whyte L.G."/>
        </authorList>
    </citation>
    <scope>NUCLEOTIDE SEQUENCE [LARGE SCALE GENOMIC DNA]</scope>
    <source>
        <strain evidence="2 3">E3</strain>
    </source>
</reference>
<gene>
    <name evidence="2" type="ORF">EAH78_13395</name>
</gene>
<evidence type="ECO:0000313" key="3">
    <source>
        <dbReference type="Proteomes" id="UP000317933"/>
    </source>
</evidence>
<organism evidence="2 3">
    <name type="scientific">Pseudomonas arsenicoxydans</name>
    <dbReference type="NCBI Taxonomy" id="702115"/>
    <lineage>
        <taxon>Bacteria</taxon>
        <taxon>Pseudomonadati</taxon>
        <taxon>Pseudomonadota</taxon>
        <taxon>Gammaproteobacteria</taxon>
        <taxon>Pseudomonadales</taxon>
        <taxon>Pseudomonadaceae</taxon>
        <taxon>Pseudomonas</taxon>
    </lineage>
</organism>
<sequence length="70" mass="7472">MKNTRAVRCGYFFSGVFVLDVRPPSRASPLPHSTDFSYESGAECGSGLAREGDSGSTIVPSGQAQKNRHP</sequence>
<dbReference type="EMBL" id="RCZE01000005">
    <property type="protein sequence ID" value="TPG78547.1"/>
    <property type="molecule type" value="Genomic_DNA"/>
</dbReference>
<proteinExistence type="predicted"/>
<dbReference type="AlphaFoldDB" id="A0A502HUY2"/>
<protein>
    <submittedName>
        <fullName evidence="2">Uncharacterized protein</fullName>
    </submittedName>
</protein>
<accession>A0A502HUY2</accession>
<name>A0A502HUY2_9PSED</name>
<dbReference type="Proteomes" id="UP000317933">
    <property type="component" value="Unassembled WGS sequence"/>
</dbReference>
<feature type="region of interest" description="Disordered" evidence="1">
    <location>
        <begin position="23"/>
        <end position="70"/>
    </location>
</feature>
<feature type="compositionally biased region" description="Polar residues" evidence="1">
    <location>
        <begin position="54"/>
        <end position="70"/>
    </location>
</feature>
<evidence type="ECO:0000313" key="2">
    <source>
        <dbReference type="EMBL" id="TPG78547.1"/>
    </source>
</evidence>
<evidence type="ECO:0000256" key="1">
    <source>
        <dbReference type="SAM" id="MobiDB-lite"/>
    </source>
</evidence>